<evidence type="ECO:0000256" key="2">
    <source>
        <dbReference type="ARBA" id="ARBA00022723"/>
    </source>
</evidence>
<feature type="domain" description="Peptidase M48" evidence="8">
    <location>
        <begin position="163"/>
        <end position="335"/>
    </location>
</feature>
<accession>A0A6N6JL18</accession>
<dbReference type="Pfam" id="PF23368">
    <property type="entry name" value="DUF7092"/>
    <property type="match status" value="1"/>
</dbReference>
<evidence type="ECO:0000256" key="3">
    <source>
        <dbReference type="ARBA" id="ARBA00022801"/>
    </source>
</evidence>
<evidence type="ECO:0000313" key="10">
    <source>
        <dbReference type="EMBL" id="GFE66745.1"/>
    </source>
</evidence>
<evidence type="ECO:0000313" key="11">
    <source>
        <dbReference type="Proteomes" id="UP000436822"/>
    </source>
</evidence>
<keyword evidence="3 6" id="KW-0378">Hydrolase</keyword>
<keyword evidence="7" id="KW-0812">Transmembrane</keyword>
<dbReference type="GO" id="GO:0016020">
    <property type="term" value="C:membrane"/>
    <property type="evidence" value="ECO:0007669"/>
    <property type="project" value="TreeGrafter"/>
</dbReference>
<gene>
    <name evidence="10" type="ORF">KIN_38190</name>
</gene>
<dbReference type="AlphaFoldDB" id="A0A6N6JL18"/>
<evidence type="ECO:0000256" key="7">
    <source>
        <dbReference type="SAM" id="Phobius"/>
    </source>
</evidence>
<keyword evidence="1 6" id="KW-0645">Protease</keyword>
<evidence type="ECO:0000256" key="6">
    <source>
        <dbReference type="RuleBase" id="RU003983"/>
    </source>
</evidence>
<dbReference type="CDD" id="cd07332">
    <property type="entry name" value="M48C_Oma1_like"/>
    <property type="match status" value="1"/>
</dbReference>
<keyword evidence="2" id="KW-0479">Metal-binding</keyword>
<dbReference type="GO" id="GO:0046872">
    <property type="term" value="F:metal ion binding"/>
    <property type="evidence" value="ECO:0007669"/>
    <property type="project" value="UniProtKB-KW"/>
</dbReference>
<dbReference type="Pfam" id="PF01435">
    <property type="entry name" value="Peptidase_M48"/>
    <property type="match status" value="1"/>
</dbReference>
<keyword evidence="4 6" id="KW-0862">Zinc</keyword>
<dbReference type="OrthoDB" id="9810445at2"/>
<keyword evidence="7" id="KW-0472">Membrane</keyword>
<evidence type="ECO:0000259" key="8">
    <source>
        <dbReference type="Pfam" id="PF01435"/>
    </source>
</evidence>
<dbReference type="Gene3D" id="3.30.2010.10">
    <property type="entry name" value="Metalloproteases ('zincins'), catalytic domain"/>
    <property type="match status" value="1"/>
</dbReference>
<evidence type="ECO:0000259" key="9">
    <source>
        <dbReference type="Pfam" id="PF23368"/>
    </source>
</evidence>
<keyword evidence="11" id="KW-1185">Reference proteome</keyword>
<proteinExistence type="inferred from homology"/>
<feature type="transmembrane region" description="Helical" evidence="7">
    <location>
        <begin position="96"/>
        <end position="118"/>
    </location>
</feature>
<comment type="cofactor">
    <cofactor evidence="6">
        <name>Zn(2+)</name>
        <dbReference type="ChEBI" id="CHEBI:29105"/>
    </cofactor>
    <text evidence="6">Binds 1 zinc ion per subunit.</text>
</comment>
<reference evidence="10 11" key="1">
    <citation type="submission" date="2019-12" db="EMBL/GenBank/DDBJ databases">
        <title>Litoreibacter badius sp. nov., a novel bacteriochlorophyll a-containing bacterium in the genus Litoreibacter.</title>
        <authorList>
            <person name="Kanamuro M."/>
            <person name="Takabe Y."/>
            <person name="Mori K."/>
            <person name="Takaichi S."/>
            <person name="Hanada S."/>
        </authorList>
    </citation>
    <scope>NUCLEOTIDE SEQUENCE [LARGE SCALE GENOMIC DNA]</scope>
    <source>
        <strain evidence="10 11">K6</strain>
    </source>
</reference>
<dbReference type="EMBL" id="BLJE01000006">
    <property type="protein sequence ID" value="GFE66745.1"/>
    <property type="molecule type" value="Genomic_DNA"/>
</dbReference>
<dbReference type="GO" id="GO:0004222">
    <property type="term" value="F:metalloendopeptidase activity"/>
    <property type="evidence" value="ECO:0007669"/>
    <property type="project" value="InterPro"/>
</dbReference>
<sequence>MSVFYFNGKTAVSQEAQARIETDSLSISVNGVPRAEWPLADIRSQSKAGAKDALLLSSIRDDAARLHVTDSALVAAVRRACPNLHARPALANPLRYVGWLAAASVAVAVSATVLLPYLSRSLAGIMSAEAERRIADLPYDKWIANISARQEAPMRFCSTPKGDAALDKVFVRVFGNFELPFELDVKVTDNRSTNAVAFPAGRILVYQGLFDATETPAQFAAIMAHEVGHVYAKHMTAIALRNAASTGIGDLLLATFPGGQVVADFTSNLQASSFGRQSEREADAFAHEILTEAGISPINLAEAFTLMQSMTLEQSGILTYLHTHPAHDGRIEAALAASESKEFSDDPILTEDEWAALTSICAE</sequence>
<evidence type="ECO:0000256" key="5">
    <source>
        <dbReference type="ARBA" id="ARBA00023049"/>
    </source>
</evidence>
<dbReference type="PANTHER" id="PTHR22726">
    <property type="entry name" value="METALLOENDOPEPTIDASE OMA1"/>
    <property type="match status" value="1"/>
</dbReference>
<name>A0A6N6JL18_9RHOB</name>
<dbReference type="InterPro" id="IPR001915">
    <property type="entry name" value="Peptidase_M48"/>
</dbReference>
<comment type="caution">
    <text evidence="10">The sequence shown here is derived from an EMBL/GenBank/DDBJ whole genome shotgun (WGS) entry which is preliminary data.</text>
</comment>
<dbReference type="InterPro" id="IPR055518">
    <property type="entry name" value="DUF7092"/>
</dbReference>
<organism evidence="10 11">
    <name type="scientific">Litoreibacter roseus</name>
    <dbReference type="NCBI Taxonomy" id="2601869"/>
    <lineage>
        <taxon>Bacteria</taxon>
        <taxon>Pseudomonadati</taxon>
        <taxon>Pseudomonadota</taxon>
        <taxon>Alphaproteobacteria</taxon>
        <taxon>Rhodobacterales</taxon>
        <taxon>Roseobacteraceae</taxon>
        <taxon>Litoreibacter</taxon>
    </lineage>
</organism>
<evidence type="ECO:0000256" key="1">
    <source>
        <dbReference type="ARBA" id="ARBA00022670"/>
    </source>
</evidence>
<comment type="similarity">
    <text evidence="6">Belongs to the peptidase M48 family.</text>
</comment>
<keyword evidence="7" id="KW-1133">Transmembrane helix</keyword>
<evidence type="ECO:0000256" key="4">
    <source>
        <dbReference type="ARBA" id="ARBA00022833"/>
    </source>
</evidence>
<dbReference type="RefSeq" id="WP_159810072.1">
    <property type="nucleotide sequence ID" value="NZ_BLJE01000006.1"/>
</dbReference>
<dbReference type="PANTHER" id="PTHR22726:SF1">
    <property type="entry name" value="METALLOENDOPEPTIDASE OMA1, MITOCHONDRIAL"/>
    <property type="match status" value="1"/>
</dbReference>
<protein>
    <submittedName>
        <fullName evidence="10">Metalloendopeptidase</fullName>
    </submittedName>
</protein>
<dbReference type="InterPro" id="IPR051156">
    <property type="entry name" value="Mito/Outer_Membr_Metalloprot"/>
</dbReference>
<keyword evidence="5 6" id="KW-0482">Metalloprotease</keyword>
<dbReference type="Proteomes" id="UP000436822">
    <property type="component" value="Unassembled WGS sequence"/>
</dbReference>
<feature type="domain" description="DUF7092" evidence="9">
    <location>
        <begin position="4"/>
        <end position="80"/>
    </location>
</feature>
<dbReference type="GO" id="GO:0051603">
    <property type="term" value="P:proteolysis involved in protein catabolic process"/>
    <property type="evidence" value="ECO:0007669"/>
    <property type="project" value="TreeGrafter"/>
</dbReference>